<dbReference type="EMBL" id="BMAO01011558">
    <property type="protein sequence ID" value="GFQ74604.1"/>
    <property type="molecule type" value="Genomic_DNA"/>
</dbReference>
<dbReference type="Proteomes" id="UP000887116">
    <property type="component" value="Unassembled WGS sequence"/>
</dbReference>
<evidence type="ECO:0000313" key="3">
    <source>
        <dbReference type="Proteomes" id="UP000887116"/>
    </source>
</evidence>
<evidence type="ECO:0000313" key="2">
    <source>
        <dbReference type="EMBL" id="GFQ74604.1"/>
    </source>
</evidence>
<evidence type="ECO:0000256" key="1">
    <source>
        <dbReference type="SAM" id="MobiDB-lite"/>
    </source>
</evidence>
<proteinExistence type="predicted"/>
<gene>
    <name evidence="2" type="ORF">TNCT_307141</name>
</gene>
<comment type="caution">
    <text evidence="2">The sequence shown here is derived from an EMBL/GenBank/DDBJ whole genome shotgun (WGS) entry which is preliminary data.</text>
</comment>
<accession>A0A8X6GVL8</accession>
<dbReference type="AlphaFoldDB" id="A0A8X6GVL8"/>
<name>A0A8X6GVL8_TRICU</name>
<protein>
    <submittedName>
        <fullName evidence="2">Uncharacterized protein</fullName>
    </submittedName>
</protein>
<organism evidence="2 3">
    <name type="scientific">Trichonephila clavata</name>
    <name type="common">Joro spider</name>
    <name type="synonym">Nephila clavata</name>
    <dbReference type="NCBI Taxonomy" id="2740835"/>
    <lineage>
        <taxon>Eukaryota</taxon>
        <taxon>Metazoa</taxon>
        <taxon>Ecdysozoa</taxon>
        <taxon>Arthropoda</taxon>
        <taxon>Chelicerata</taxon>
        <taxon>Arachnida</taxon>
        <taxon>Araneae</taxon>
        <taxon>Araneomorphae</taxon>
        <taxon>Entelegynae</taxon>
        <taxon>Araneoidea</taxon>
        <taxon>Nephilidae</taxon>
        <taxon>Trichonephila</taxon>
    </lineage>
</organism>
<keyword evidence="3" id="KW-1185">Reference proteome</keyword>
<feature type="compositionally biased region" description="Basic residues" evidence="1">
    <location>
        <begin position="50"/>
        <end position="61"/>
    </location>
</feature>
<feature type="region of interest" description="Disordered" evidence="1">
    <location>
        <begin position="47"/>
        <end position="75"/>
    </location>
</feature>
<reference evidence="2" key="1">
    <citation type="submission" date="2020-07" db="EMBL/GenBank/DDBJ databases">
        <title>Multicomponent nature underlies the extraordinary mechanical properties of spider dragline silk.</title>
        <authorList>
            <person name="Kono N."/>
            <person name="Nakamura H."/>
            <person name="Mori M."/>
            <person name="Yoshida Y."/>
            <person name="Ohtoshi R."/>
            <person name="Malay A.D."/>
            <person name="Moran D.A.P."/>
            <person name="Tomita M."/>
            <person name="Numata K."/>
            <person name="Arakawa K."/>
        </authorList>
    </citation>
    <scope>NUCLEOTIDE SEQUENCE</scope>
</reference>
<sequence length="109" mass="12646">MVSVAIARTDDGRAAGAFLRHVSLMPHQYRALQGPGHVPLLRKFLQQGGRQRRVPEKKRVRGSPQIAPTSRQRERPFERADRIFLEDLRRGFVSVDFLRLACWINFDEH</sequence>